<feature type="compositionally biased region" description="Polar residues" evidence="1">
    <location>
        <begin position="1"/>
        <end position="11"/>
    </location>
</feature>
<comment type="caution">
    <text evidence="2">The sequence shown here is derived from an EMBL/GenBank/DDBJ whole genome shotgun (WGS) entry which is preliminary data.</text>
</comment>
<reference evidence="2 3" key="1">
    <citation type="submission" date="2024-08" db="EMBL/GenBank/DDBJ databases">
        <authorList>
            <person name="Cucini C."/>
            <person name="Frati F."/>
        </authorList>
    </citation>
    <scope>NUCLEOTIDE SEQUENCE [LARGE SCALE GENOMIC DNA]</scope>
</reference>
<name>A0ABP1RCW1_9HEXA</name>
<feature type="region of interest" description="Disordered" evidence="1">
    <location>
        <begin position="143"/>
        <end position="177"/>
    </location>
</feature>
<organism evidence="2 3">
    <name type="scientific">Orchesella dallaii</name>
    <dbReference type="NCBI Taxonomy" id="48710"/>
    <lineage>
        <taxon>Eukaryota</taxon>
        <taxon>Metazoa</taxon>
        <taxon>Ecdysozoa</taxon>
        <taxon>Arthropoda</taxon>
        <taxon>Hexapoda</taxon>
        <taxon>Collembola</taxon>
        <taxon>Entomobryomorpha</taxon>
        <taxon>Entomobryoidea</taxon>
        <taxon>Orchesellidae</taxon>
        <taxon>Orchesellinae</taxon>
        <taxon>Orchesella</taxon>
    </lineage>
</organism>
<keyword evidence="3" id="KW-1185">Reference proteome</keyword>
<accession>A0ABP1RCW1</accession>
<feature type="compositionally biased region" description="Basic residues" evidence="1">
    <location>
        <begin position="147"/>
        <end position="171"/>
    </location>
</feature>
<evidence type="ECO:0000313" key="3">
    <source>
        <dbReference type="Proteomes" id="UP001642540"/>
    </source>
</evidence>
<proteinExistence type="predicted"/>
<feature type="region of interest" description="Disordered" evidence="1">
    <location>
        <begin position="1"/>
        <end position="22"/>
    </location>
</feature>
<sequence length="177" mass="20890">MEVQYFSTGSDKSLAEASSYDLQETKERARKVQANAPRNQREHRIQVAEARILEIDNYLEKEEKDVELRVTQVIQELSDTVDQLNDLAKCKKQCRKEIKKTNKEEKKAVKSYRHINARTEKAKAELEMLEGLIASEKEILKKESERRKKKQARRKQFWQMKSKRGVIRRSQRVNAVD</sequence>
<dbReference type="Proteomes" id="UP001642540">
    <property type="component" value="Unassembled WGS sequence"/>
</dbReference>
<gene>
    <name evidence="2" type="ORF">ODALV1_LOCUS21311</name>
</gene>
<evidence type="ECO:0000256" key="1">
    <source>
        <dbReference type="SAM" id="MobiDB-lite"/>
    </source>
</evidence>
<protein>
    <submittedName>
        <fullName evidence="2">Uncharacterized protein</fullName>
    </submittedName>
</protein>
<dbReference type="EMBL" id="CAXLJM020000071">
    <property type="protein sequence ID" value="CAL8126200.1"/>
    <property type="molecule type" value="Genomic_DNA"/>
</dbReference>
<evidence type="ECO:0000313" key="2">
    <source>
        <dbReference type="EMBL" id="CAL8126200.1"/>
    </source>
</evidence>